<evidence type="ECO:0000313" key="3">
    <source>
        <dbReference type="Proteomes" id="UP000265614"/>
    </source>
</evidence>
<dbReference type="InterPro" id="IPR032716">
    <property type="entry name" value="ACC_epsilon"/>
</dbReference>
<keyword evidence="3" id="KW-1185">Reference proteome</keyword>
<name>A0A3A3YYD1_9ACTN</name>
<sequence length="76" mass="7506">MTAPDAAPPVLTVVRGAPSDDEVAALVAALAARPAPAPAAPRPRGPRPGGWSDPARALRAPLRAAPGGWVGSARPS</sequence>
<reference evidence="2 3" key="1">
    <citation type="submission" date="2018-09" db="EMBL/GenBank/DDBJ databases">
        <title>YIM 75000 draft genome.</title>
        <authorList>
            <person name="Tang S."/>
            <person name="Feng Y."/>
        </authorList>
    </citation>
    <scope>NUCLEOTIDE SEQUENCE [LARGE SCALE GENOMIC DNA]</scope>
    <source>
        <strain evidence="2 3">YIM 75000</strain>
    </source>
</reference>
<accession>A0A3A3YYD1</accession>
<dbReference type="Pfam" id="PF13822">
    <property type="entry name" value="ACC_epsilon"/>
    <property type="match status" value="1"/>
</dbReference>
<comment type="caution">
    <text evidence="2">The sequence shown here is derived from an EMBL/GenBank/DDBJ whole genome shotgun (WGS) entry which is preliminary data.</text>
</comment>
<dbReference type="AlphaFoldDB" id="A0A3A3YYD1"/>
<evidence type="ECO:0000256" key="1">
    <source>
        <dbReference type="SAM" id="MobiDB-lite"/>
    </source>
</evidence>
<dbReference type="GO" id="GO:0004658">
    <property type="term" value="F:propionyl-CoA carboxylase activity"/>
    <property type="evidence" value="ECO:0007669"/>
    <property type="project" value="InterPro"/>
</dbReference>
<gene>
    <name evidence="2" type="ORF">D5H78_11635</name>
</gene>
<feature type="region of interest" description="Disordered" evidence="1">
    <location>
        <begin position="32"/>
        <end position="76"/>
    </location>
</feature>
<evidence type="ECO:0000313" key="2">
    <source>
        <dbReference type="EMBL" id="RJK95314.1"/>
    </source>
</evidence>
<dbReference type="RefSeq" id="WP_119950667.1">
    <property type="nucleotide sequence ID" value="NZ_QZEZ01000005.1"/>
</dbReference>
<protein>
    <submittedName>
        <fullName evidence="2">Acyl-CoA carboxylase subunit epsilon</fullName>
    </submittedName>
</protein>
<organism evidence="2 3">
    <name type="scientific">Vallicoccus soli</name>
    <dbReference type="NCBI Taxonomy" id="2339232"/>
    <lineage>
        <taxon>Bacteria</taxon>
        <taxon>Bacillati</taxon>
        <taxon>Actinomycetota</taxon>
        <taxon>Actinomycetes</taxon>
        <taxon>Motilibacterales</taxon>
        <taxon>Vallicoccaceae</taxon>
        <taxon>Vallicoccus</taxon>
    </lineage>
</organism>
<feature type="compositionally biased region" description="Low complexity" evidence="1">
    <location>
        <begin position="54"/>
        <end position="66"/>
    </location>
</feature>
<dbReference type="Proteomes" id="UP000265614">
    <property type="component" value="Unassembled WGS sequence"/>
</dbReference>
<dbReference type="GO" id="GO:0003989">
    <property type="term" value="F:acetyl-CoA carboxylase activity"/>
    <property type="evidence" value="ECO:0007669"/>
    <property type="project" value="InterPro"/>
</dbReference>
<dbReference type="EMBL" id="QZEZ01000005">
    <property type="protein sequence ID" value="RJK95314.1"/>
    <property type="molecule type" value="Genomic_DNA"/>
</dbReference>
<proteinExistence type="predicted"/>